<name>W4LED2_9BACT</name>
<protein>
    <recommendedName>
        <fullName evidence="5">Rieske domain-containing protein</fullName>
    </recommendedName>
</protein>
<evidence type="ECO:0000259" key="5">
    <source>
        <dbReference type="PROSITE" id="PS51296"/>
    </source>
</evidence>
<accession>W4LED2</accession>
<reference evidence="6 7" key="1">
    <citation type="journal article" date="2014" name="Nature">
        <title>An environmental bacterial taxon with a large and distinct metabolic repertoire.</title>
        <authorList>
            <person name="Wilson M.C."/>
            <person name="Mori T."/>
            <person name="Ruckert C."/>
            <person name="Uria A.R."/>
            <person name="Helf M.J."/>
            <person name="Takada K."/>
            <person name="Gernert C."/>
            <person name="Steffens U.A."/>
            <person name="Heycke N."/>
            <person name="Schmitt S."/>
            <person name="Rinke C."/>
            <person name="Helfrich E.J."/>
            <person name="Brachmann A.O."/>
            <person name="Gurgui C."/>
            <person name="Wakimoto T."/>
            <person name="Kracht M."/>
            <person name="Crusemann M."/>
            <person name="Hentschel U."/>
            <person name="Abe I."/>
            <person name="Matsunaga S."/>
            <person name="Kalinowski J."/>
            <person name="Takeyama H."/>
            <person name="Piel J."/>
        </authorList>
    </citation>
    <scope>NUCLEOTIDE SEQUENCE [LARGE SCALE GENOMIC DNA]</scope>
    <source>
        <strain evidence="7">TSY2</strain>
    </source>
</reference>
<feature type="non-terminal residue" evidence="6">
    <location>
        <position position="1"/>
    </location>
</feature>
<dbReference type="InterPro" id="IPR014067">
    <property type="entry name" value="AioB/IdrB_ssu"/>
</dbReference>
<keyword evidence="3" id="KW-0408">Iron</keyword>
<dbReference type="GO" id="GO:0051537">
    <property type="term" value="F:2 iron, 2 sulfur cluster binding"/>
    <property type="evidence" value="ECO:0007669"/>
    <property type="project" value="UniProtKB-KW"/>
</dbReference>
<gene>
    <name evidence="6" type="ORF">ETSY2_46355</name>
</gene>
<evidence type="ECO:0000256" key="4">
    <source>
        <dbReference type="ARBA" id="ARBA00023014"/>
    </source>
</evidence>
<feature type="domain" description="Rieske" evidence="5">
    <location>
        <begin position="33"/>
        <end position="132"/>
    </location>
</feature>
<dbReference type="SUPFAM" id="SSF50022">
    <property type="entry name" value="ISP domain"/>
    <property type="match status" value="1"/>
</dbReference>
<dbReference type="Proteomes" id="UP000019140">
    <property type="component" value="Unassembled WGS sequence"/>
</dbReference>
<dbReference type="PATRIC" id="fig|1429439.4.peg.7718"/>
<comment type="caution">
    <text evidence="6">The sequence shown here is derived from an EMBL/GenBank/DDBJ whole genome shotgun (WGS) entry which is preliminary data.</text>
</comment>
<evidence type="ECO:0000313" key="7">
    <source>
        <dbReference type="Proteomes" id="UP000019140"/>
    </source>
</evidence>
<dbReference type="NCBIfam" id="TIGR02694">
    <property type="entry name" value="arsenite_ox_S"/>
    <property type="match status" value="1"/>
</dbReference>
<keyword evidence="2" id="KW-0479">Metal-binding</keyword>
<keyword evidence="1" id="KW-0001">2Fe-2S</keyword>
<dbReference type="AlphaFoldDB" id="W4LED2"/>
<keyword evidence="7" id="KW-1185">Reference proteome</keyword>
<organism evidence="6 7">
    <name type="scientific">Candidatus Entotheonella gemina</name>
    <dbReference type="NCBI Taxonomy" id="1429439"/>
    <lineage>
        <taxon>Bacteria</taxon>
        <taxon>Pseudomonadati</taxon>
        <taxon>Nitrospinota/Tectimicrobiota group</taxon>
        <taxon>Candidatus Tectimicrobiota</taxon>
        <taxon>Candidatus Entotheonellia</taxon>
        <taxon>Candidatus Entotheonellales</taxon>
        <taxon>Candidatus Entotheonellaceae</taxon>
        <taxon>Candidatus Entotheonella</taxon>
    </lineage>
</organism>
<keyword evidence="4" id="KW-0411">Iron-sulfur</keyword>
<dbReference type="InterPro" id="IPR036922">
    <property type="entry name" value="Rieske_2Fe-2S_sf"/>
</dbReference>
<dbReference type="Pfam" id="PF00355">
    <property type="entry name" value="Rieske"/>
    <property type="match status" value="1"/>
</dbReference>
<evidence type="ECO:0000256" key="2">
    <source>
        <dbReference type="ARBA" id="ARBA00022723"/>
    </source>
</evidence>
<evidence type="ECO:0000256" key="1">
    <source>
        <dbReference type="ARBA" id="ARBA00022714"/>
    </source>
</evidence>
<dbReference type="HOGENOM" id="CLU_1735231_0_0_7"/>
<dbReference type="Gene3D" id="2.102.10.10">
    <property type="entry name" value="Rieske [2Fe-2S] iron-sulphur domain"/>
    <property type="match status" value="1"/>
</dbReference>
<dbReference type="EMBL" id="AZHX01002179">
    <property type="protein sequence ID" value="ETW96458.1"/>
    <property type="molecule type" value="Genomic_DNA"/>
</dbReference>
<dbReference type="GO" id="GO:0046872">
    <property type="term" value="F:metal ion binding"/>
    <property type="evidence" value="ECO:0007669"/>
    <property type="project" value="UniProtKB-KW"/>
</dbReference>
<proteinExistence type="predicted"/>
<sequence>SIPGLKDNAVAAQLARYPRQKIGELSRLRTDQPIIFSYPDTGPGAISMAVKLGVRAGGGIGPEQDVVAFNSLCTHMGGPMIGSYQKADKALGPCPFHQTTFDLTKHGMVISGHATESLPQVLLELEGGDIYAAGVLGLIFGRHDNLVSQA</sequence>
<evidence type="ECO:0000313" key="6">
    <source>
        <dbReference type="EMBL" id="ETW96458.1"/>
    </source>
</evidence>
<dbReference type="PROSITE" id="PS51296">
    <property type="entry name" value="RIESKE"/>
    <property type="match status" value="1"/>
</dbReference>
<evidence type="ECO:0000256" key="3">
    <source>
        <dbReference type="ARBA" id="ARBA00023004"/>
    </source>
</evidence>
<dbReference type="InterPro" id="IPR017941">
    <property type="entry name" value="Rieske_2Fe-2S"/>
</dbReference>